<reference evidence="2" key="2">
    <citation type="submission" date="2015-06" db="UniProtKB">
        <authorList>
            <consortium name="EnsemblMetazoa"/>
        </authorList>
    </citation>
    <scope>IDENTIFICATION</scope>
</reference>
<sequence>MKKILEFKSNFQNLCNRIDNLEKFVNNVNENVNKLEIAVETAEQELGVTDYSLKGLLRKPIFSKQRSSPTEEREIKSNLNENGEFVRPDIFKTEDFFVSNTTGLKIEQEEKIS</sequence>
<keyword evidence="1" id="KW-0175">Coiled coil</keyword>
<dbReference type="HOGENOM" id="CLU_2136298_0_0_1"/>
<dbReference type="PANTHER" id="PTHR16230:SF3">
    <property type="entry name" value="BIOGENESIS OF LYSOSOMAL ORGANELLES COMPLEX-1, SUBUNIT 4, CAPPUCCINO"/>
    <property type="match status" value="1"/>
</dbReference>
<dbReference type="AlphaFoldDB" id="T1H2A9"/>
<dbReference type="Proteomes" id="UP000015102">
    <property type="component" value="Unassembled WGS sequence"/>
</dbReference>
<dbReference type="OMA" id="NKSYEAP"/>
<proteinExistence type="predicted"/>
<feature type="coiled-coil region" evidence="1">
    <location>
        <begin position="11"/>
        <end position="45"/>
    </location>
</feature>
<dbReference type="InterPro" id="IPR024857">
    <property type="entry name" value="Cappuccino"/>
</dbReference>
<dbReference type="STRING" id="36166.T1H2A9"/>
<dbReference type="GO" id="GO:0031083">
    <property type="term" value="C:BLOC-1 complex"/>
    <property type="evidence" value="ECO:0007669"/>
    <property type="project" value="TreeGrafter"/>
</dbReference>
<reference evidence="3" key="1">
    <citation type="submission" date="2013-02" db="EMBL/GenBank/DDBJ databases">
        <authorList>
            <person name="Hughes D."/>
        </authorList>
    </citation>
    <scope>NUCLEOTIDE SEQUENCE</scope>
    <source>
        <strain>Durham</strain>
        <strain evidence="3">NC isolate 2 -- Noor lab</strain>
    </source>
</reference>
<evidence type="ECO:0000256" key="1">
    <source>
        <dbReference type="SAM" id="Coils"/>
    </source>
</evidence>
<evidence type="ECO:0000313" key="2">
    <source>
        <dbReference type="EnsemblMetazoa" id="MESCA010347-PA"/>
    </source>
</evidence>
<accession>T1H2A9</accession>
<keyword evidence="3" id="KW-1185">Reference proteome</keyword>
<dbReference type="EMBL" id="CAQQ02385504">
    <property type="status" value="NOT_ANNOTATED_CDS"/>
    <property type="molecule type" value="Genomic_DNA"/>
</dbReference>
<protein>
    <submittedName>
        <fullName evidence="2">Uncharacterized protein</fullName>
    </submittedName>
</protein>
<organism evidence="2 3">
    <name type="scientific">Megaselia scalaris</name>
    <name type="common">Humpbacked fly</name>
    <name type="synonym">Phora scalaris</name>
    <dbReference type="NCBI Taxonomy" id="36166"/>
    <lineage>
        <taxon>Eukaryota</taxon>
        <taxon>Metazoa</taxon>
        <taxon>Ecdysozoa</taxon>
        <taxon>Arthropoda</taxon>
        <taxon>Hexapoda</taxon>
        <taxon>Insecta</taxon>
        <taxon>Pterygota</taxon>
        <taxon>Neoptera</taxon>
        <taxon>Endopterygota</taxon>
        <taxon>Diptera</taxon>
        <taxon>Brachycera</taxon>
        <taxon>Muscomorpha</taxon>
        <taxon>Platypezoidea</taxon>
        <taxon>Phoridae</taxon>
        <taxon>Megaseliini</taxon>
        <taxon>Megaselia</taxon>
    </lineage>
</organism>
<evidence type="ECO:0000313" key="3">
    <source>
        <dbReference type="Proteomes" id="UP000015102"/>
    </source>
</evidence>
<name>T1H2A9_MEGSC</name>
<dbReference type="PANTHER" id="PTHR16230">
    <property type="entry name" value="CAPPUCCINO"/>
    <property type="match status" value="1"/>
</dbReference>
<dbReference type="EnsemblMetazoa" id="MESCA010347-RA">
    <property type="protein sequence ID" value="MESCA010347-PA"/>
    <property type="gene ID" value="MESCA010347"/>
</dbReference>